<evidence type="ECO:0000259" key="2">
    <source>
        <dbReference type="Pfam" id="PF03795"/>
    </source>
</evidence>
<dbReference type="Gene3D" id="3.30.70.1060">
    <property type="entry name" value="Dimeric alpha+beta barrel"/>
    <property type="match status" value="1"/>
</dbReference>
<feature type="domain" description="YCII-related" evidence="2">
    <location>
        <begin position="1"/>
        <end position="91"/>
    </location>
</feature>
<keyword evidence="6" id="KW-1185">Reference proteome</keyword>
<protein>
    <submittedName>
        <fullName evidence="4">YciI-like protein</fullName>
    </submittedName>
</protein>
<dbReference type="Proteomes" id="UP000626180">
    <property type="component" value="Unassembled WGS sequence"/>
</dbReference>
<dbReference type="Proteomes" id="UP000250443">
    <property type="component" value="Unassembled WGS sequence"/>
</dbReference>
<proteinExistence type="inferred from homology"/>
<evidence type="ECO:0000256" key="1">
    <source>
        <dbReference type="ARBA" id="ARBA00007689"/>
    </source>
</evidence>
<dbReference type="SUPFAM" id="SSF54909">
    <property type="entry name" value="Dimeric alpha+beta barrel"/>
    <property type="match status" value="1"/>
</dbReference>
<dbReference type="RefSeq" id="WP_010795876.1">
    <property type="nucleotide sequence ID" value="NZ_CP044086.1"/>
</dbReference>
<evidence type="ECO:0000313" key="5">
    <source>
        <dbReference type="Proteomes" id="UP000250443"/>
    </source>
</evidence>
<reference evidence="3 6" key="2">
    <citation type="submission" date="2020-10" db="EMBL/GenBank/DDBJ databases">
        <title>Genome sequences of Pseudomonas isolates.</title>
        <authorList>
            <person name="Wessels L."/>
            <person name="Reich F."/>
            <person name="Hammerl J."/>
        </authorList>
    </citation>
    <scope>NUCLEOTIDE SEQUENCE [LARGE SCALE GENOMIC DNA]</scope>
    <source>
        <strain evidence="3 6">20-MO00624-0</strain>
    </source>
</reference>
<dbReference type="InterPro" id="IPR051807">
    <property type="entry name" value="Sec-metab_biosynth-assoc"/>
</dbReference>
<comment type="similarity">
    <text evidence="1">Belongs to the YciI family.</text>
</comment>
<accession>A0A2X2D2E5</accession>
<dbReference type="InterPro" id="IPR005545">
    <property type="entry name" value="YCII"/>
</dbReference>
<dbReference type="PANTHER" id="PTHR33606">
    <property type="entry name" value="PROTEIN YCII"/>
    <property type="match status" value="1"/>
</dbReference>
<sequence length="97" mass="11090">MQFVVTAYDHTDPEAFNRRLENRQAHLEGIRAMAKEGTFISGGAILNDEGRMVGSTVHVEFENREALDLWLKSDPYVTGRVWNEIDVREIKLVNITT</sequence>
<gene>
    <name evidence="4" type="primary">yciI_1</name>
    <name evidence="3" type="ORF">IRZ65_18050</name>
    <name evidence="4" type="ORF">NCTC11842_04122</name>
</gene>
<organism evidence="4 5">
    <name type="scientific">Pseudomonas luteola</name>
    <dbReference type="NCBI Taxonomy" id="47886"/>
    <lineage>
        <taxon>Bacteria</taxon>
        <taxon>Pseudomonadati</taxon>
        <taxon>Pseudomonadota</taxon>
        <taxon>Gammaproteobacteria</taxon>
        <taxon>Pseudomonadales</taxon>
        <taxon>Pseudomonadaceae</taxon>
        <taxon>Pseudomonas</taxon>
    </lineage>
</organism>
<dbReference type="InterPro" id="IPR011008">
    <property type="entry name" value="Dimeric_a/b-barrel"/>
</dbReference>
<evidence type="ECO:0000313" key="6">
    <source>
        <dbReference type="Proteomes" id="UP000626180"/>
    </source>
</evidence>
<dbReference type="EMBL" id="JADMCD010000010">
    <property type="protein sequence ID" value="MBF8642584.1"/>
    <property type="molecule type" value="Genomic_DNA"/>
</dbReference>
<evidence type="ECO:0000313" key="4">
    <source>
        <dbReference type="EMBL" id="SPZ11866.1"/>
    </source>
</evidence>
<dbReference type="AlphaFoldDB" id="A0A2X2D2E5"/>
<name>A0A2X2D2E5_PSELU</name>
<dbReference type="PANTHER" id="PTHR33606:SF3">
    <property type="entry name" value="PROTEIN YCII"/>
    <property type="match status" value="1"/>
</dbReference>
<reference evidence="4 5" key="1">
    <citation type="submission" date="2018-06" db="EMBL/GenBank/DDBJ databases">
        <authorList>
            <consortium name="Pathogen Informatics"/>
            <person name="Doyle S."/>
        </authorList>
    </citation>
    <scope>NUCLEOTIDE SEQUENCE [LARGE SCALE GENOMIC DNA]</scope>
    <source>
        <strain evidence="4 5">NCTC11842</strain>
    </source>
</reference>
<dbReference type="Pfam" id="PF03795">
    <property type="entry name" value="YCII"/>
    <property type="match status" value="1"/>
</dbReference>
<dbReference type="EMBL" id="UAUF01000014">
    <property type="protein sequence ID" value="SPZ11866.1"/>
    <property type="molecule type" value="Genomic_DNA"/>
</dbReference>
<evidence type="ECO:0000313" key="3">
    <source>
        <dbReference type="EMBL" id="MBF8642584.1"/>
    </source>
</evidence>
<dbReference type="GeneID" id="300265569"/>